<dbReference type="InterPro" id="IPR044068">
    <property type="entry name" value="CB"/>
</dbReference>
<dbReference type="EMBL" id="WBMO01000001">
    <property type="protein sequence ID" value="MDV2476190.1"/>
    <property type="molecule type" value="Genomic_DNA"/>
</dbReference>
<reference evidence="7 8" key="1">
    <citation type="submission" date="2019-10" db="EMBL/GenBank/DDBJ databases">
        <title>Draft Genome Assembly of Rhodococcus zopfii DSM44189.</title>
        <authorList>
            <person name="Sutton J.M."/>
            <person name="Akob D.M."/>
            <person name="Bushman T.J."/>
        </authorList>
    </citation>
    <scope>NUCLEOTIDE SEQUENCE [LARGE SCALE GENOMIC DNA]</scope>
    <source>
        <strain evidence="7 8">DSM 44189</strain>
    </source>
</reference>
<protein>
    <submittedName>
        <fullName evidence="7">Tyrosine-type recombinase/integrase</fullName>
    </submittedName>
</protein>
<dbReference type="Proteomes" id="UP001275440">
    <property type="component" value="Unassembled WGS sequence"/>
</dbReference>
<comment type="similarity">
    <text evidence="1">Belongs to the 'phage' integrase family.</text>
</comment>
<evidence type="ECO:0000256" key="4">
    <source>
        <dbReference type="PROSITE-ProRule" id="PRU01248"/>
    </source>
</evidence>
<dbReference type="InterPro" id="IPR002104">
    <property type="entry name" value="Integrase_catalytic"/>
</dbReference>
<dbReference type="InterPro" id="IPR013762">
    <property type="entry name" value="Integrase-like_cat_sf"/>
</dbReference>
<dbReference type="InterPro" id="IPR050090">
    <property type="entry name" value="Tyrosine_recombinase_XerCD"/>
</dbReference>
<dbReference type="PROSITE" id="PS51900">
    <property type="entry name" value="CB"/>
    <property type="match status" value="1"/>
</dbReference>
<evidence type="ECO:0000259" key="5">
    <source>
        <dbReference type="PROSITE" id="PS51898"/>
    </source>
</evidence>
<gene>
    <name evidence="7" type="ORF">F8M49_14075</name>
</gene>
<keyword evidence="8" id="KW-1185">Reference proteome</keyword>
<dbReference type="InterPro" id="IPR010998">
    <property type="entry name" value="Integrase_recombinase_N"/>
</dbReference>
<evidence type="ECO:0000256" key="2">
    <source>
        <dbReference type="ARBA" id="ARBA00023125"/>
    </source>
</evidence>
<evidence type="ECO:0000256" key="3">
    <source>
        <dbReference type="ARBA" id="ARBA00023172"/>
    </source>
</evidence>
<keyword evidence="3" id="KW-0233">DNA recombination</keyword>
<proteinExistence type="inferred from homology"/>
<dbReference type="PANTHER" id="PTHR30349:SF41">
    <property type="entry name" value="INTEGRASE_RECOMBINASE PROTEIN MJ0367-RELATED"/>
    <property type="match status" value="1"/>
</dbReference>
<comment type="caution">
    <text evidence="7">The sequence shown here is derived from an EMBL/GenBank/DDBJ whole genome shotgun (WGS) entry which is preliminary data.</text>
</comment>
<dbReference type="InterPro" id="IPR011010">
    <property type="entry name" value="DNA_brk_join_enz"/>
</dbReference>
<feature type="domain" description="Tyr recombinase" evidence="5">
    <location>
        <begin position="326"/>
        <end position="505"/>
    </location>
</feature>
<evidence type="ECO:0000259" key="6">
    <source>
        <dbReference type="PROSITE" id="PS51900"/>
    </source>
</evidence>
<evidence type="ECO:0000313" key="7">
    <source>
        <dbReference type="EMBL" id="MDV2476190.1"/>
    </source>
</evidence>
<feature type="domain" description="Core-binding (CB)" evidence="6">
    <location>
        <begin position="209"/>
        <end position="302"/>
    </location>
</feature>
<dbReference type="Gene3D" id="1.10.150.130">
    <property type="match status" value="1"/>
</dbReference>
<dbReference type="PANTHER" id="PTHR30349">
    <property type="entry name" value="PHAGE INTEGRASE-RELATED"/>
    <property type="match status" value="1"/>
</dbReference>
<sequence length="608" mass="68224">MPAPMRLSRIDEHTVDSYLAAMRAVGRKTGRSTTQAARTCQSRVSRAGGWDVLTPEQRIEIVGKARSFASWLMVTGQLRAGADLISSLNLHLGYAARSHCPEDYRWFSDACARVDVDGSRVGTQWNVLAKITAMTATAPASVRDEEFFPAREALLASYQRRGLPQAGRNIAGVFNQLQLTLFHAEHLTTWRRPSTHQPVSTTGWAMVAPGYAATALRYIEQVTVSLRPNTVTHIKHDLRRFGTWLTDSHPEVTNCSELQRIHIEAFKTWLITTPTSRTGRPLNRVSIKNTLINLHCFFDRITDWGYPNAPVRPLVFIGDLPIVDKPLPRFLDDGAATKLLRAARADTDPLSRLIVELLARTGIRRSELLGLTIDAVVQIGTAYWLRIPLGKMHNDRYIPLHPQLKELLDDWIDHHRPVGIRSSRLLVENHRPISSHRVTTALTRHAETAGIGHVTAHQLRHTLATQAINRGMSLDAIAALLGHKTLAMTMVYARIADRTVAEQYFSVTEKVEALYDQPPQLPDTDEGSEMRKLRAEMHRRMLGNGYCARPVDMDCHFESICESCSFFVTTIEFRPTLQAQRDDAAHKGQIGRTKVFDGLLERLDSDAS</sequence>
<organism evidence="7 8">
    <name type="scientific">Rhodococcus zopfii</name>
    <dbReference type="NCBI Taxonomy" id="43772"/>
    <lineage>
        <taxon>Bacteria</taxon>
        <taxon>Bacillati</taxon>
        <taxon>Actinomycetota</taxon>
        <taxon>Actinomycetes</taxon>
        <taxon>Mycobacteriales</taxon>
        <taxon>Nocardiaceae</taxon>
        <taxon>Rhodococcus</taxon>
    </lineage>
</organism>
<evidence type="ECO:0000256" key="1">
    <source>
        <dbReference type="ARBA" id="ARBA00008857"/>
    </source>
</evidence>
<dbReference type="CDD" id="cd00397">
    <property type="entry name" value="DNA_BRE_C"/>
    <property type="match status" value="1"/>
</dbReference>
<keyword evidence="2 4" id="KW-0238">DNA-binding</keyword>
<dbReference type="Pfam" id="PF00589">
    <property type="entry name" value="Phage_integrase"/>
    <property type="match status" value="1"/>
</dbReference>
<evidence type="ECO:0000313" key="8">
    <source>
        <dbReference type="Proteomes" id="UP001275440"/>
    </source>
</evidence>
<name>A0ABU3WQC2_9NOCA</name>
<dbReference type="PROSITE" id="PS51898">
    <property type="entry name" value="TYR_RECOMBINASE"/>
    <property type="match status" value="1"/>
</dbReference>
<dbReference type="SUPFAM" id="SSF56349">
    <property type="entry name" value="DNA breaking-rejoining enzymes"/>
    <property type="match status" value="1"/>
</dbReference>
<dbReference type="Gene3D" id="1.10.443.10">
    <property type="entry name" value="Intergrase catalytic core"/>
    <property type="match status" value="1"/>
</dbReference>
<accession>A0ABU3WQC2</accession>